<keyword evidence="2" id="KW-0677">Repeat</keyword>
<gene>
    <name evidence="3" type="primary">Igfals_3</name>
    <name evidence="3" type="ORF">G6Z77_0014862</name>
</gene>
<dbReference type="SMART" id="SM00365">
    <property type="entry name" value="LRR_SD22"/>
    <property type="match status" value="10"/>
</dbReference>
<evidence type="ECO:0000313" key="3">
    <source>
        <dbReference type="EMBL" id="KAG5323153.1"/>
    </source>
</evidence>
<name>A0A836EYY9_9HYME</name>
<dbReference type="SUPFAM" id="SSF52047">
    <property type="entry name" value="RNI-like"/>
    <property type="match status" value="1"/>
</dbReference>
<keyword evidence="1" id="KW-0433">Leucine-rich repeat</keyword>
<evidence type="ECO:0000256" key="2">
    <source>
        <dbReference type="ARBA" id="ARBA00022737"/>
    </source>
</evidence>
<dbReference type="SMART" id="SM00369">
    <property type="entry name" value="LRR_TYP"/>
    <property type="match status" value="16"/>
</dbReference>
<evidence type="ECO:0000256" key="1">
    <source>
        <dbReference type="ARBA" id="ARBA00022614"/>
    </source>
</evidence>
<dbReference type="InterPro" id="IPR032675">
    <property type="entry name" value="LRR_dom_sf"/>
</dbReference>
<feature type="non-terminal residue" evidence="3">
    <location>
        <position position="852"/>
    </location>
</feature>
<dbReference type="InterPro" id="IPR050333">
    <property type="entry name" value="SLRP"/>
</dbReference>
<dbReference type="Gene3D" id="3.80.10.10">
    <property type="entry name" value="Ribonuclease Inhibitor"/>
    <property type="match status" value="7"/>
</dbReference>
<dbReference type="EMBL" id="JAANIB010008964">
    <property type="protein sequence ID" value="KAG5323153.1"/>
    <property type="molecule type" value="Genomic_DNA"/>
</dbReference>
<dbReference type="AlphaFoldDB" id="A0A836EYY9"/>
<accession>A0A836EYY9</accession>
<sequence length="852" mass="98360">MDNTIGKIGKGAFKKLPNLTQLFLSNNRLDNGNQLILNFGSHDQLQVLVMNNANRFRSYSRSSIQIFGEYPNLEILSLRENYAVDLEFAQETSFREYYFTYTTPMTPSQNWMPFPKLKILDLSENSITRTNFVQLLSNSLYFLDLHDNSLSELNLNEKGNKLFTLNLDKNKFNNIQQYNDGYNNGLSMADLKNLHYLSVSRNEINTIESDAFQNNNELLFLNLSSNRIRHLHPKTFANLQYLKTLDLSNNQLEVLRISINETEISTLYINNNNIKNITSDTFMHMPKLIKLLMGKNKIDKIDVNTFAHLTTLEKLDLSSNMLSSLPEGWAESLVSLKYLDLYNNEFTSLESLSLTNTLPLITVYLMKNSLEYLNVKYFENLPQNLTIDLKLTIAKIAFTTTFFCWSTLCTTANDVYFTTENYMDESLQPLCNDNISLNFSNAVISEIKRDFISSPVITCLNLTGNSIEKIGRGAFDRLPNLTQLFLSNNKLSSVSELLNFGGHDKLQVLIMNDASRYDYSQCYTYYTDNIQIFGKYPNLEILSLSKNCFKDLAFVQENPYMESHFTYMTSQNWMPFPKLKILDLSENIIATTNFVQLLSNSLYFLDLHGNWLNKLNLNEKGNKLFALNLDKNKFYNIQQQYGYGETLSMAGLKNLHYLSVSRNEINTIESDAFQNNNELLFLNLSSNRIRHLHPKTFANLQYLETLDLSINQLENVPHISNETKINILYVNNNNIKKIISYTFMHMPKLMKLFMGKNKIDKIDVNAFAHLTVLEELDLSSNMLSSLPEGWAESLVSLKYLDLYNNEFTSLESLSLTNTLPLITVYLMKNSLEYLNVKYFENLPQNLTIDLIN</sequence>
<dbReference type="PANTHER" id="PTHR45712:SF22">
    <property type="entry name" value="INSULIN-LIKE GROWTH FACTOR-BINDING PROTEIN COMPLEX ACID LABILE SUBUNIT"/>
    <property type="match status" value="1"/>
</dbReference>
<dbReference type="PANTHER" id="PTHR45712">
    <property type="entry name" value="AGAP008170-PA"/>
    <property type="match status" value="1"/>
</dbReference>
<evidence type="ECO:0000313" key="4">
    <source>
        <dbReference type="Proteomes" id="UP000670152"/>
    </source>
</evidence>
<organism evidence="3 4">
    <name type="scientific">Acromyrmex heyeri</name>
    <dbReference type="NCBI Taxonomy" id="230685"/>
    <lineage>
        <taxon>Eukaryota</taxon>
        <taxon>Metazoa</taxon>
        <taxon>Ecdysozoa</taxon>
        <taxon>Arthropoda</taxon>
        <taxon>Hexapoda</taxon>
        <taxon>Insecta</taxon>
        <taxon>Pterygota</taxon>
        <taxon>Neoptera</taxon>
        <taxon>Endopterygota</taxon>
        <taxon>Hymenoptera</taxon>
        <taxon>Apocrita</taxon>
        <taxon>Aculeata</taxon>
        <taxon>Formicoidea</taxon>
        <taxon>Formicidae</taxon>
        <taxon>Myrmicinae</taxon>
        <taxon>Acromyrmex</taxon>
    </lineage>
</organism>
<dbReference type="OrthoDB" id="2013775at2759"/>
<reference evidence="3 4" key="1">
    <citation type="submission" date="2020-02" db="EMBL/GenBank/DDBJ databases">
        <title>Relaxed selection underlies rapid genomic changes in the transitions from sociality to social parasitism in ants.</title>
        <authorList>
            <person name="Bi X."/>
        </authorList>
    </citation>
    <scope>NUCLEOTIDE SEQUENCE [LARGE SCALE GENOMIC DNA]</scope>
    <source>
        <strain evidence="3">BGI-DK2014b</strain>
        <tissue evidence="3">Whole body</tissue>
    </source>
</reference>
<proteinExistence type="predicted"/>
<dbReference type="SUPFAM" id="SSF52058">
    <property type="entry name" value="L domain-like"/>
    <property type="match status" value="2"/>
</dbReference>
<keyword evidence="4" id="KW-1185">Reference proteome</keyword>
<protein>
    <submittedName>
        <fullName evidence="3">ALS protein</fullName>
    </submittedName>
</protein>
<dbReference type="Proteomes" id="UP000670152">
    <property type="component" value="Unassembled WGS sequence"/>
</dbReference>
<dbReference type="InterPro" id="IPR003591">
    <property type="entry name" value="Leu-rich_rpt_typical-subtyp"/>
</dbReference>
<dbReference type="PRINTS" id="PR00019">
    <property type="entry name" value="LEURICHRPT"/>
</dbReference>
<feature type="non-terminal residue" evidence="3">
    <location>
        <position position="1"/>
    </location>
</feature>
<dbReference type="InterPro" id="IPR001611">
    <property type="entry name" value="Leu-rich_rpt"/>
</dbReference>
<dbReference type="Pfam" id="PF13855">
    <property type="entry name" value="LRR_8"/>
    <property type="match status" value="5"/>
</dbReference>
<dbReference type="PROSITE" id="PS51450">
    <property type="entry name" value="LRR"/>
    <property type="match status" value="12"/>
</dbReference>
<comment type="caution">
    <text evidence="3">The sequence shown here is derived from an EMBL/GenBank/DDBJ whole genome shotgun (WGS) entry which is preliminary data.</text>
</comment>
<dbReference type="SMART" id="SM00364">
    <property type="entry name" value="LRR_BAC"/>
    <property type="match status" value="7"/>
</dbReference>